<dbReference type="Proteomes" id="UP000005870">
    <property type="component" value="Chromosome"/>
</dbReference>
<dbReference type="KEGG" id="psd:DSC_11920"/>
<name>G7UQV6_PSEUP</name>
<organism evidence="1 2">
    <name type="scientific">Pseudoxanthomonas spadix (strain BD-a59)</name>
    <dbReference type="NCBI Taxonomy" id="1045855"/>
    <lineage>
        <taxon>Bacteria</taxon>
        <taxon>Pseudomonadati</taxon>
        <taxon>Pseudomonadota</taxon>
        <taxon>Gammaproteobacteria</taxon>
        <taxon>Lysobacterales</taxon>
        <taxon>Lysobacteraceae</taxon>
        <taxon>Pseudoxanthomonas</taxon>
    </lineage>
</organism>
<dbReference type="EMBL" id="CP003093">
    <property type="protein sequence ID" value="AER57028.1"/>
    <property type="molecule type" value="Genomic_DNA"/>
</dbReference>
<reference evidence="1 2" key="1">
    <citation type="journal article" date="2012" name="J. Bacteriol.">
        <title>Complete Genome Sequence of the BTEX-Degrading Bacterium Pseudoxanthomonas spadix BD-a59.</title>
        <authorList>
            <person name="Lee S.H."/>
            <person name="Jin H.M."/>
            <person name="Lee H.J."/>
            <person name="Kim J.M."/>
            <person name="Jeon C.O."/>
        </authorList>
    </citation>
    <scope>NUCLEOTIDE SEQUENCE [LARGE SCALE GENOMIC DNA]</scope>
    <source>
        <strain evidence="1 2">BD-a59</strain>
    </source>
</reference>
<evidence type="ECO:0000313" key="1">
    <source>
        <dbReference type="EMBL" id="AER57028.1"/>
    </source>
</evidence>
<sequence length="41" mass="4535">MQICIANRDIQAASLSTDDLYSAWLRSLEMDCMSQSIAAVL</sequence>
<dbReference type="HOGENOM" id="CLU_3275513_0_0_6"/>
<dbReference type="AlphaFoldDB" id="G7UQV6"/>
<evidence type="ECO:0000313" key="2">
    <source>
        <dbReference type="Proteomes" id="UP000005870"/>
    </source>
</evidence>
<protein>
    <submittedName>
        <fullName evidence="1">Uncharacterized protein</fullName>
    </submittedName>
</protein>
<accession>G7UQV6</accession>
<keyword evidence="2" id="KW-1185">Reference proteome</keyword>
<gene>
    <name evidence="1" type="ordered locus">DSC_11920</name>
</gene>
<proteinExistence type="predicted"/>